<dbReference type="InterPro" id="IPR000120">
    <property type="entry name" value="Amidase"/>
</dbReference>
<dbReference type="Proteomes" id="UP001240697">
    <property type="component" value="Chromosome"/>
</dbReference>
<organism evidence="2 3">
    <name type="scientific">Comamonas resistens</name>
    <dbReference type="NCBI Taxonomy" id="3046670"/>
    <lineage>
        <taxon>Bacteria</taxon>
        <taxon>Pseudomonadati</taxon>
        <taxon>Pseudomonadota</taxon>
        <taxon>Betaproteobacteria</taxon>
        <taxon>Burkholderiales</taxon>
        <taxon>Comamonadaceae</taxon>
        <taxon>Comamonas</taxon>
    </lineage>
</organism>
<dbReference type="EMBL" id="CP125947">
    <property type="protein sequence ID" value="WHS63973.1"/>
    <property type="molecule type" value="Genomic_DNA"/>
</dbReference>
<reference evidence="2 3" key="1">
    <citation type="submission" date="2023-05" db="EMBL/GenBank/DDBJ databases">
        <authorList>
            <person name="Yin Y."/>
            <person name="Lu Z."/>
        </authorList>
    </citation>
    <scope>NUCLEOTIDE SEQUENCE [LARGE SCALE GENOMIC DNA]</scope>
    <source>
        <strain evidence="2 3">ZM22</strain>
    </source>
</reference>
<dbReference type="InterPro" id="IPR023631">
    <property type="entry name" value="Amidase_dom"/>
</dbReference>
<gene>
    <name evidence="2" type="ORF">QMY55_15790</name>
</gene>
<accession>A0ABY8SLM8</accession>
<sequence length="463" mass="49131">MQYDLSHAALEIREGRESASSLMELSIAAAQSPLCAHVFSQTFFDSARWAAAETPRTQPLAGLAVSIKDLFDMQGSRSAASSKVLRNAPLAESTATAVARLQNAGAALIGRTHMVEFAFSGVGVNPHFGTPAALDARHPANPQLAPTRPARIPGGSSSGAAVSVASGAAWAALGSDTGGSIRIPAALNGLVGFKSTARLVPTDGTIPLSPTLDTACAITRSVRDAVLLHEILADRQVTRIDRPLNQWRLAVPRQIFFEQIEPAVKVAFERSVAQLQAAGASIEWIDLPELEELDAVNIIGGFSPTESYAWHRPYLQDPAQAALYDPRVRSRIERGANMSAADYLDLIAARKRWIARMEAAMASFDALLSPTTPLTAPTISSVAPANGLSPEADAKHDAEFVRVNALLLRNTSVINMLDGCALSLPCHQANELPMGLMIWHAALHDDAVLQISAAIEAVLQANA</sequence>
<dbReference type="InterPro" id="IPR036928">
    <property type="entry name" value="AS_sf"/>
</dbReference>
<feature type="domain" description="Amidase" evidence="1">
    <location>
        <begin position="39"/>
        <end position="449"/>
    </location>
</feature>
<dbReference type="Pfam" id="PF01425">
    <property type="entry name" value="Amidase"/>
    <property type="match status" value="1"/>
</dbReference>
<dbReference type="SUPFAM" id="SSF75304">
    <property type="entry name" value="Amidase signature (AS) enzymes"/>
    <property type="match status" value="1"/>
</dbReference>
<dbReference type="PANTHER" id="PTHR11895">
    <property type="entry name" value="TRANSAMIDASE"/>
    <property type="match status" value="1"/>
</dbReference>
<evidence type="ECO:0000313" key="3">
    <source>
        <dbReference type="Proteomes" id="UP001240697"/>
    </source>
</evidence>
<evidence type="ECO:0000259" key="1">
    <source>
        <dbReference type="Pfam" id="PF01425"/>
    </source>
</evidence>
<keyword evidence="3" id="KW-1185">Reference proteome</keyword>
<evidence type="ECO:0000313" key="2">
    <source>
        <dbReference type="EMBL" id="WHS63973.1"/>
    </source>
</evidence>
<protein>
    <submittedName>
        <fullName evidence="2">Amidase</fullName>
    </submittedName>
</protein>
<dbReference type="InterPro" id="IPR020556">
    <property type="entry name" value="Amidase_CS"/>
</dbReference>
<dbReference type="RefSeq" id="WP_283485125.1">
    <property type="nucleotide sequence ID" value="NZ_CP125947.1"/>
</dbReference>
<proteinExistence type="predicted"/>
<dbReference type="PANTHER" id="PTHR11895:SF176">
    <property type="entry name" value="AMIDASE AMID-RELATED"/>
    <property type="match status" value="1"/>
</dbReference>
<dbReference type="NCBIfam" id="NF005460">
    <property type="entry name" value="PRK07056.1"/>
    <property type="match status" value="1"/>
</dbReference>
<name>A0ABY8SLM8_9BURK</name>
<dbReference type="Gene3D" id="3.90.1300.10">
    <property type="entry name" value="Amidase signature (AS) domain"/>
    <property type="match status" value="1"/>
</dbReference>
<dbReference type="PROSITE" id="PS00571">
    <property type="entry name" value="AMIDASES"/>
    <property type="match status" value="1"/>
</dbReference>